<dbReference type="WBParaSite" id="Csp11.Scaffold629.g13728.t1">
    <property type="protein sequence ID" value="Csp11.Scaffold629.g13728.t1"/>
    <property type="gene ID" value="Csp11.Scaffold629.g13728"/>
</dbReference>
<sequence length="195" mass="23250">MASPKKSEKIQYDKLGLLAKKQELSLELKEKTKELKNVHDMLINTCNVQKETMEYCLENIDDENDYKEEIQITKHKLGNLLMRYYVLMYNDAIRTFREVNEIKINSHILLDRLLELRWHKSNLHRENQELEKQINELDRTRGEFKKESDDLTIEINYLKERIHIIDVDLVKAGIETECDTCRRNKLLKAAEKTLS</sequence>
<organism evidence="2 3">
    <name type="scientific">Caenorhabditis tropicalis</name>
    <dbReference type="NCBI Taxonomy" id="1561998"/>
    <lineage>
        <taxon>Eukaryota</taxon>
        <taxon>Metazoa</taxon>
        <taxon>Ecdysozoa</taxon>
        <taxon>Nematoda</taxon>
        <taxon>Chromadorea</taxon>
        <taxon>Rhabditida</taxon>
        <taxon>Rhabditina</taxon>
        <taxon>Rhabditomorpha</taxon>
        <taxon>Rhabditoidea</taxon>
        <taxon>Rhabditidae</taxon>
        <taxon>Peloderinae</taxon>
        <taxon>Caenorhabditis</taxon>
    </lineage>
</organism>
<dbReference type="eggNOG" id="ENOG502TJVA">
    <property type="taxonomic scope" value="Eukaryota"/>
</dbReference>
<dbReference type="Proteomes" id="UP000095282">
    <property type="component" value="Unplaced"/>
</dbReference>
<feature type="coiled-coil region" evidence="1">
    <location>
        <begin position="113"/>
        <end position="147"/>
    </location>
</feature>
<proteinExistence type="predicted"/>
<dbReference type="AlphaFoldDB" id="A0A1I7U0U9"/>
<protein>
    <submittedName>
        <fullName evidence="3">Takusan domain-containing protein</fullName>
    </submittedName>
</protein>
<reference evidence="3" key="1">
    <citation type="submission" date="2016-11" db="UniProtKB">
        <authorList>
            <consortium name="WormBaseParasite"/>
        </authorList>
    </citation>
    <scope>IDENTIFICATION</scope>
</reference>
<accession>A0A1I7U0U9</accession>
<evidence type="ECO:0000313" key="2">
    <source>
        <dbReference type="Proteomes" id="UP000095282"/>
    </source>
</evidence>
<name>A0A1I7U0U9_9PELO</name>
<evidence type="ECO:0000313" key="3">
    <source>
        <dbReference type="WBParaSite" id="Csp11.Scaffold629.g13728.t1"/>
    </source>
</evidence>
<evidence type="ECO:0000256" key="1">
    <source>
        <dbReference type="SAM" id="Coils"/>
    </source>
</evidence>
<keyword evidence="2" id="KW-1185">Reference proteome</keyword>
<keyword evidence="1" id="KW-0175">Coiled coil</keyword>